<sequence>MTADALPTATLAIYAVLSVPVFFCLVRHGKTGLLGWLYLLAFCTLRIVSGAMSMSSSSSSSASIIANVGLSPLLLAASGILHEGRAYRVAGDKKMEWLLVLVFHAIVTPGVALLATGASGLLQPNATSKDLVLVNVGIALLVAAWLVLCICAALSLRPSSRQKKKEGKVMDIATPTTAHGYGTKLLLGVAAALPFIGIRVLYSLVALTTRLPYLNPSTGALSIRVVIVFLPELIACIVLIVAGLVTQRVAPR</sequence>
<dbReference type="RefSeq" id="XP_066719845.1">
    <property type="nucleotide sequence ID" value="XM_066853990.1"/>
</dbReference>
<evidence type="ECO:0000313" key="4">
    <source>
        <dbReference type="Proteomes" id="UP001480595"/>
    </source>
</evidence>
<feature type="transmembrane region" description="Helical" evidence="1">
    <location>
        <begin position="225"/>
        <end position="246"/>
    </location>
</feature>
<keyword evidence="1" id="KW-0812">Transmembrane</keyword>
<keyword evidence="4" id="KW-1185">Reference proteome</keyword>
<feature type="transmembrane region" description="Helical" evidence="1">
    <location>
        <begin position="96"/>
        <end position="119"/>
    </location>
</feature>
<dbReference type="PANTHER" id="PTHR42109">
    <property type="entry name" value="UNPLACED GENOMIC SCAFFOLD UM_SCAF_CONTIG_1.265, WHOLE GENOME SHOTGUN SEQUENCE"/>
    <property type="match status" value="1"/>
</dbReference>
<feature type="domain" description="DUF7702" evidence="2">
    <location>
        <begin position="7"/>
        <end position="248"/>
    </location>
</feature>
<proteinExistence type="predicted"/>
<dbReference type="InterPro" id="IPR056119">
    <property type="entry name" value="DUF7702"/>
</dbReference>
<dbReference type="EMBL" id="JAQQWL010000003">
    <property type="protein sequence ID" value="KAK8078774.1"/>
    <property type="molecule type" value="Genomic_DNA"/>
</dbReference>
<dbReference type="Pfam" id="PF24800">
    <property type="entry name" value="DUF7702"/>
    <property type="match status" value="1"/>
</dbReference>
<keyword evidence="1" id="KW-0472">Membrane</keyword>
<evidence type="ECO:0000259" key="2">
    <source>
        <dbReference type="Pfam" id="PF24800"/>
    </source>
</evidence>
<dbReference type="Proteomes" id="UP001480595">
    <property type="component" value="Unassembled WGS sequence"/>
</dbReference>
<comment type="caution">
    <text evidence="3">The sequence shown here is derived from an EMBL/GenBank/DDBJ whole genome shotgun (WGS) entry which is preliminary data.</text>
</comment>
<accession>A0ABR1W5K8</accession>
<name>A0ABR1W5K8_9PEZI</name>
<feature type="transmembrane region" description="Helical" evidence="1">
    <location>
        <begin position="33"/>
        <end position="52"/>
    </location>
</feature>
<feature type="transmembrane region" description="Helical" evidence="1">
    <location>
        <begin position="185"/>
        <end position="205"/>
    </location>
</feature>
<feature type="transmembrane region" description="Helical" evidence="1">
    <location>
        <begin position="64"/>
        <end position="84"/>
    </location>
</feature>
<protein>
    <submittedName>
        <fullName evidence="3">Integral membrane protein</fullName>
    </submittedName>
</protein>
<evidence type="ECO:0000313" key="3">
    <source>
        <dbReference type="EMBL" id="KAK8078774.1"/>
    </source>
</evidence>
<organism evidence="3 4">
    <name type="scientific">Apiospora phragmitis</name>
    <dbReference type="NCBI Taxonomy" id="2905665"/>
    <lineage>
        <taxon>Eukaryota</taxon>
        <taxon>Fungi</taxon>
        <taxon>Dikarya</taxon>
        <taxon>Ascomycota</taxon>
        <taxon>Pezizomycotina</taxon>
        <taxon>Sordariomycetes</taxon>
        <taxon>Xylariomycetidae</taxon>
        <taxon>Amphisphaeriales</taxon>
        <taxon>Apiosporaceae</taxon>
        <taxon>Apiospora</taxon>
    </lineage>
</organism>
<dbReference type="PANTHER" id="PTHR42109:SF3">
    <property type="entry name" value="INTEGRAL MEMBRANE PROTEIN (AFU_ORTHOLOGUE AFUA_5G00100)"/>
    <property type="match status" value="1"/>
</dbReference>
<keyword evidence="1" id="KW-1133">Transmembrane helix</keyword>
<gene>
    <name evidence="3" type="ORF">PG994_002581</name>
</gene>
<feature type="transmembrane region" description="Helical" evidence="1">
    <location>
        <begin position="6"/>
        <end position="26"/>
    </location>
</feature>
<dbReference type="GeneID" id="92087053"/>
<feature type="transmembrane region" description="Helical" evidence="1">
    <location>
        <begin position="131"/>
        <end position="156"/>
    </location>
</feature>
<reference evidence="3 4" key="1">
    <citation type="submission" date="2023-01" db="EMBL/GenBank/DDBJ databases">
        <title>Analysis of 21 Apiospora genomes using comparative genomics revels a genus with tremendous synthesis potential of carbohydrate active enzymes and secondary metabolites.</title>
        <authorList>
            <person name="Sorensen T."/>
        </authorList>
    </citation>
    <scope>NUCLEOTIDE SEQUENCE [LARGE SCALE GENOMIC DNA]</scope>
    <source>
        <strain evidence="3 4">CBS 135458</strain>
    </source>
</reference>
<evidence type="ECO:0000256" key="1">
    <source>
        <dbReference type="SAM" id="Phobius"/>
    </source>
</evidence>